<dbReference type="Proteomes" id="UP001396334">
    <property type="component" value="Unassembled WGS sequence"/>
</dbReference>
<proteinExistence type="predicted"/>
<evidence type="ECO:0000313" key="2">
    <source>
        <dbReference type="Proteomes" id="UP001396334"/>
    </source>
</evidence>
<dbReference type="EMBL" id="JBBPBN010000081">
    <property type="protein sequence ID" value="KAK8983273.1"/>
    <property type="molecule type" value="Genomic_DNA"/>
</dbReference>
<sequence length="116" mass="12704">MKAAVKINFDYAFNYHSRSATSVAQNSEGFILAACALPHGNVSDASLIALIILDMKELPSGIQNISFVCGCREANNTTHSLAREHHSAPTPYYWIEEVPPKIAAAAELNRRDLLSF</sequence>
<reference evidence="1 2" key="1">
    <citation type="journal article" date="2024" name="G3 (Bethesda)">
        <title>Genome assembly of Hibiscus sabdariffa L. provides insights into metabolisms of medicinal natural products.</title>
        <authorList>
            <person name="Kim T."/>
        </authorList>
    </citation>
    <scope>NUCLEOTIDE SEQUENCE [LARGE SCALE GENOMIC DNA]</scope>
    <source>
        <strain evidence="1">TK-2024</strain>
        <tissue evidence="1">Old leaves</tissue>
    </source>
</reference>
<comment type="caution">
    <text evidence="1">The sequence shown here is derived from an EMBL/GenBank/DDBJ whole genome shotgun (WGS) entry which is preliminary data.</text>
</comment>
<gene>
    <name evidence="1" type="ORF">V6N11_073369</name>
</gene>
<organism evidence="1 2">
    <name type="scientific">Hibiscus sabdariffa</name>
    <name type="common">roselle</name>
    <dbReference type="NCBI Taxonomy" id="183260"/>
    <lineage>
        <taxon>Eukaryota</taxon>
        <taxon>Viridiplantae</taxon>
        <taxon>Streptophyta</taxon>
        <taxon>Embryophyta</taxon>
        <taxon>Tracheophyta</taxon>
        <taxon>Spermatophyta</taxon>
        <taxon>Magnoliopsida</taxon>
        <taxon>eudicotyledons</taxon>
        <taxon>Gunneridae</taxon>
        <taxon>Pentapetalae</taxon>
        <taxon>rosids</taxon>
        <taxon>malvids</taxon>
        <taxon>Malvales</taxon>
        <taxon>Malvaceae</taxon>
        <taxon>Malvoideae</taxon>
        <taxon>Hibiscus</taxon>
    </lineage>
</organism>
<name>A0ABR2P490_9ROSI</name>
<keyword evidence="2" id="KW-1185">Reference proteome</keyword>
<evidence type="ECO:0008006" key="3">
    <source>
        <dbReference type="Google" id="ProtNLM"/>
    </source>
</evidence>
<evidence type="ECO:0000313" key="1">
    <source>
        <dbReference type="EMBL" id="KAK8983273.1"/>
    </source>
</evidence>
<accession>A0ABR2P490</accession>
<protein>
    <recommendedName>
        <fullName evidence="3">RNase H type-1 domain-containing protein</fullName>
    </recommendedName>
</protein>